<keyword evidence="1" id="KW-0472">Membrane</keyword>
<proteinExistence type="predicted"/>
<keyword evidence="1" id="KW-0812">Transmembrane</keyword>
<dbReference type="EMBL" id="CP046457">
    <property type="protein sequence ID" value="QGT99289.1"/>
    <property type="molecule type" value="Genomic_DNA"/>
</dbReference>
<gene>
    <name evidence="2" type="ORF">SYNTR_0696</name>
</gene>
<evidence type="ECO:0000256" key="1">
    <source>
        <dbReference type="SAM" id="Phobius"/>
    </source>
</evidence>
<dbReference type="RefSeq" id="WP_156203204.1">
    <property type="nucleotide sequence ID" value="NZ_CP046457.1"/>
</dbReference>
<keyword evidence="3" id="KW-1185">Reference proteome</keyword>
<organism evidence="2 3">
    <name type="scientific">Candidatus Syntrophocurvum alkaliphilum</name>
    <dbReference type="NCBI Taxonomy" id="2293317"/>
    <lineage>
        <taxon>Bacteria</taxon>
        <taxon>Bacillati</taxon>
        <taxon>Bacillota</taxon>
        <taxon>Clostridia</taxon>
        <taxon>Eubacteriales</taxon>
        <taxon>Syntrophomonadaceae</taxon>
        <taxon>Candidatus Syntrophocurvum</taxon>
    </lineage>
</organism>
<reference evidence="3" key="1">
    <citation type="journal article" date="2019" name="Microbiology">
        <title>Complete Genome Sequence of an Uncultured Bacterium of the Candidate Phylum Bipolaricaulota.</title>
        <authorList>
            <person name="Kadnikov V.V."/>
            <person name="Mardanov A.V."/>
            <person name="Beletsky A.V."/>
            <person name="Frank Y.A."/>
            <person name="Karnachuk O.V."/>
            <person name="Ravin N.V."/>
        </authorList>
    </citation>
    <scope>NUCLEOTIDE SEQUENCE [LARGE SCALE GENOMIC DNA]</scope>
</reference>
<keyword evidence="1" id="KW-1133">Transmembrane helix</keyword>
<dbReference type="KEGG" id="salq:SYNTR_0696"/>
<name>A0A6I6DA61_9FIRM</name>
<accession>A0A6I6DA61</accession>
<sequence length="144" mass="17229">MSKKKIFALVFLVIFIPCYLISLYYYSQHIVTVKELEIGEIIEVSEGIVFIHNIEMHNFEGQQGRDFYDRLEWFYDSIISKLPREYQITAMNIVAFYNKPYNFDLGLEDVEGSIVYINGLYISDKDIDRFHHDFNTIINSWYRK</sequence>
<evidence type="ECO:0000313" key="2">
    <source>
        <dbReference type="EMBL" id="QGT99289.1"/>
    </source>
</evidence>
<protein>
    <submittedName>
        <fullName evidence="2">Uncharacterized protein</fullName>
    </submittedName>
</protein>
<feature type="transmembrane region" description="Helical" evidence="1">
    <location>
        <begin position="7"/>
        <end position="26"/>
    </location>
</feature>
<evidence type="ECO:0000313" key="3">
    <source>
        <dbReference type="Proteomes" id="UP000426444"/>
    </source>
</evidence>
<dbReference type="AlphaFoldDB" id="A0A6I6DA61"/>
<dbReference type="Proteomes" id="UP000426444">
    <property type="component" value="Chromosome"/>
</dbReference>